<evidence type="ECO:0000313" key="1">
    <source>
        <dbReference type="EMBL" id="GFM34980.1"/>
    </source>
</evidence>
<accession>A0A7J0BMS1</accession>
<keyword evidence="2" id="KW-1185">Reference proteome</keyword>
<proteinExistence type="predicted"/>
<comment type="caution">
    <text evidence="1">The sequence shown here is derived from an EMBL/GenBank/DDBJ whole genome shotgun (WGS) entry which is preliminary data.</text>
</comment>
<sequence length="93" mass="10819">MDDFERHRRDPLRSNFSYLYSVKDSLEFVWAKTELCGERGFASRNGNACFAYCTQQSFQICVGYPQEWIDWEMNTVKRVNAACSGNKSRKACV</sequence>
<organism evidence="1 2">
    <name type="scientific">Desulfovibrio subterraneus</name>
    <dbReference type="NCBI Taxonomy" id="2718620"/>
    <lineage>
        <taxon>Bacteria</taxon>
        <taxon>Pseudomonadati</taxon>
        <taxon>Thermodesulfobacteriota</taxon>
        <taxon>Desulfovibrionia</taxon>
        <taxon>Desulfovibrionales</taxon>
        <taxon>Desulfovibrionaceae</taxon>
        <taxon>Desulfovibrio</taxon>
    </lineage>
</organism>
<dbReference type="AlphaFoldDB" id="A0A7J0BMS1"/>
<name>A0A7J0BMS1_9BACT</name>
<dbReference type="Proteomes" id="UP000503840">
    <property type="component" value="Unassembled WGS sequence"/>
</dbReference>
<evidence type="ECO:0000313" key="2">
    <source>
        <dbReference type="Proteomes" id="UP000503840"/>
    </source>
</evidence>
<dbReference type="EMBL" id="BLVO01000016">
    <property type="protein sequence ID" value="GFM34980.1"/>
    <property type="molecule type" value="Genomic_DNA"/>
</dbReference>
<protein>
    <submittedName>
        <fullName evidence="1">Uncharacterized protein</fullName>
    </submittedName>
</protein>
<gene>
    <name evidence="1" type="ORF">DSM101010T_33450</name>
</gene>
<reference evidence="1 2" key="1">
    <citation type="submission" date="2020-05" db="EMBL/GenBank/DDBJ databases">
        <title>Draft genome sequence of Desulfovibrio sp. strain HN2T.</title>
        <authorList>
            <person name="Ueno A."/>
            <person name="Tamazawa S."/>
            <person name="Tamamura S."/>
            <person name="Murakami T."/>
            <person name="Kiyama T."/>
            <person name="Inomata H."/>
            <person name="Amano Y."/>
            <person name="Miyakawa K."/>
            <person name="Tamaki H."/>
            <person name="Naganuma T."/>
            <person name="Kaneko K."/>
        </authorList>
    </citation>
    <scope>NUCLEOTIDE SEQUENCE [LARGE SCALE GENOMIC DNA]</scope>
    <source>
        <strain evidence="1 2">HN2</strain>
    </source>
</reference>